<feature type="compositionally biased region" description="Polar residues" evidence="1">
    <location>
        <begin position="52"/>
        <end position="119"/>
    </location>
</feature>
<name>A0A6F9DI75_9ASCI</name>
<proteinExistence type="evidence at transcript level"/>
<dbReference type="AlphaFoldDB" id="A0A6F9DI75"/>
<sequence length="764" mass="84253">MMSREDIIRIREKMKRAKQKKKEAVKQSKIEKRLQDPETSKKKAENEEVSSKKPSCASSEENSKTIDNNAEELSQQKQSVETVKSVKQTPDSEASTQPVTSPTANDPTSNSNINPSQDQETNDKNQDGVVVLSEIDKILSEVKRNKSVNTTEALSDRLLQLALQLRNTNSPITTSSANTTPAVVNTEKEGPKIVSKVNPVTDVTGASSAPNIEQLTSTNPQNSGPVVSIGLDNSVEQQSISSAAKTAQPNSSELESSGAIASTVTAVATNVVDINTQIDYAQQVTVVNPLAQGILVASVQPIMSVKPLQGMELDTIQAQTLTDTEPAVIETDATRDTATPTQDDTYNPLQETMLQDSFRKTYPNFRGLSEVCKQHIGHSRNATSALQSIMQEADTLEERVQFPPKTPLTATDHIQALQTTSNLPNQQSNTTERLLPTNNSINLPKKQSSVQVRPQGLAHLEKMGPPFYVFDPRGDPNCDAIVTYLRRINGVPYHLHRVTEVLAAQRKNYLIGIKGMIGITDDILNCSLPAGRLWIVIRSADLSLLPSMPYLSMLKCAGPRVQFVQADTLDEVKSRRYHHIMSGEHGIILPVSANVIIDNPVVFTKIVNWMVQTRNDQVGEGKPLKNTWRLALYNHILEDLQATSDTRFGSELGQKAASSLIQLLKENSGIVVNLFARDQYSGNVSESDIVETAMELQLENLRHTRHVVVLTGHDQESPQWRRLRRAGVAVTTLDQFVQSIKQAKHNENPCQYSPLMRIYSTEIA</sequence>
<feature type="region of interest" description="Disordered" evidence="1">
    <location>
        <begin position="420"/>
        <end position="448"/>
    </location>
</feature>
<evidence type="ECO:0000256" key="1">
    <source>
        <dbReference type="SAM" id="MobiDB-lite"/>
    </source>
</evidence>
<feature type="compositionally biased region" description="Polar residues" evidence="1">
    <location>
        <begin position="204"/>
        <end position="224"/>
    </location>
</feature>
<protein>
    <submittedName>
        <fullName evidence="2">Uncharacterized protein LOC101243233</fullName>
    </submittedName>
</protein>
<reference evidence="2" key="1">
    <citation type="submission" date="2020-04" db="EMBL/GenBank/DDBJ databases">
        <authorList>
            <person name="Neveu A P."/>
        </authorList>
    </citation>
    <scope>NUCLEOTIDE SEQUENCE</scope>
    <source>
        <tissue evidence="2">Whole embryo</tissue>
    </source>
</reference>
<organism evidence="2">
    <name type="scientific">Phallusia mammillata</name>
    <dbReference type="NCBI Taxonomy" id="59560"/>
    <lineage>
        <taxon>Eukaryota</taxon>
        <taxon>Metazoa</taxon>
        <taxon>Chordata</taxon>
        <taxon>Tunicata</taxon>
        <taxon>Ascidiacea</taxon>
        <taxon>Phlebobranchia</taxon>
        <taxon>Ascidiidae</taxon>
        <taxon>Phallusia</taxon>
    </lineage>
</organism>
<evidence type="ECO:0000313" key="2">
    <source>
        <dbReference type="EMBL" id="CAB3263122.1"/>
    </source>
</evidence>
<gene>
    <name evidence="2" type="primary">LOC101243233</name>
</gene>
<dbReference type="EMBL" id="LR787260">
    <property type="protein sequence ID" value="CAB3263122.1"/>
    <property type="molecule type" value="mRNA"/>
</dbReference>
<feature type="region of interest" description="Disordered" evidence="1">
    <location>
        <begin position="201"/>
        <end position="224"/>
    </location>
</feature>
<accession>A0A6F9DI75</accession>
<feature type="region of interest" description="Disordered" evidence="1">
    <location>
        <begin position="1"/>
        <end position="128"/>
    </location>
</feature>
<feature type="compositionally biased region" description="Basic residues" evidence="1">
    <location>
        <begin position="12"/>
        <end position="21"/>
    </location>
</feature>
<feature type="compositionally biased region" description="Basic and acidic residues" evidence="1">
    <location>
        <begin position="1"/>
        <end position="11"/>
    </location>
</feature>
<feature type="compositionally biased region" description="Basic and acidic residues" evidence="1">
    <location>
        <begin position="22"/>
        <end position="51"/>
    </location>
</feature>